<evidence type="ECO:0000259" key="1">
    <source>
        <dbReference type="Pfam" id="PF04149"/>
    </source>
</evidence>
<dbReference type="RefSeq" id="WP_182855186.1">
    <property type="nucleotide sequence ID" value="NZ_WMLF01000101.1"/>
</dbReference>
<name>A0ABR6EET0_9ACTN</name>
<organism evidence="2 3">
    <name type="scientific">Streptomyces durbertensis</name>
    <dbReference type="NCBI Taxonomy" id="2448886"/>
    <lineage>
        <taxon>Bacteria</taxon>
        <taxon>Bacillati</taxon>
        <taxon>Actinomycetota</taxon>
        <taxon>Actinomycetes</taxon>
        <taxon>Kitasatosporales</taxon>
        <taxon>Streptomycetaceae</taxon>
        <taxon>Streptomyces</taxon>
    </lineage>
</organism>
<protein>
    <submittedName>
        <fullName evidence="2">DUF397 domain-containing protein</fullName>
    </submittedName>
</protein>
<proteinExistence type="predicted"/>
<reference evidence="3" key="1">
    <citation type="journal article" date="2020" name="Syst. Appl. Microbiol.">
        <title>Streptomyces alkaliterrae sp. nov., isolated from an alkaline soil, and emended descriptions of Streptomyces alkaliphilus, Streptomyces calidiresistens and Streptomyces durbertensis.</title>
        <authorList>
            <person name="Swiecimska M."/>
            <person name="Golinska P."/>
            <person name="Nouioui I."/>
            <person name="Wypij M."/>
            <person name="Rai M."/>
            <person name="Sangal V."/>
            <person name="Goodfellow M."/>
        </authorList>
    </citation>
    <scope>NUCLEOTIDE SEQUENCE [LARGE SCALE GENOMIC DNA]</scope>
    <source>
        <strain evidence="3">DSM 104538</strain>
    </source>
</reference>
<gene>
    <name evidence="2" type="ORF">GL263_09645</name>
</gene>
<sequence length="61" mass="6491">MDQLSFRKSSFSSGSGECVEVATNVAGAVAVQDSKRPDARFVTTPDAWADFLADLGKRPVT</sequence>
<evidence type="ECO:0000313" key="3">
    <source>
        <dbReference type="Proteomes" id="UP000766698"/>
    </source>
</evidence>
<dbReference type="Pfam" id="PF04149">
    <property type="entry name" value="DUF397"/>
    <property type="match status" value="1"/>
</dbReference>
<keyword evidence="3" id="KW-1185">Reference proteome</keyword>
<accession>A0ABR6EET0</accession>
<dbReference type="Proteomes" id="UP000766698">
    <property type="component" value="Unassembled WGS sequence"/>
</dbReference>
<feature type="domain" description="DUF397" evidence="1">
    <location>
        <begin position="5"/>
        <end position="54"/>
    </location>
</feature>
<dbReference type="EMBL" id="WMLF01000101">
    <property type="protein sequence ID" value="MBB1243820.1"/>
    <property type="molecule type" value="Genomic_DNA"/>
</dbReference>
<evidence type="ECO:0000313" key="2">
    <source>
        <dbReference type="EMBL" id="MBB1243820.1"/>
    </source>
</evidence>
<comment type="caution">
    <text evidence="2">The sequence shown here is derived from an EMBL/GenBank/DDBJ whole genome shotgun (WGS) entry which is preliminary data.</text>
</comment>
<dbReference type="InterPro" id="IPR007278">
    <property type="entry name" value="DUF397"/>
</dbReference>